<keyword evidence="1" id="KW-1133">Transmembrane helix</keyword>
<accession>A0ABZ2YUB9</accession>
<reference evidence="3" key="1">
    <citation type="submission" date="2024-03" db="EMBL/GenBank/DDBJ databases">
        <title>Chitinophaga horti sp. nov., isolated from garden soil.</title>
        <authorList>
            <person name="Lee D.S."/>
            <person name="Han D.M."/>
            <person name="Baek J.H."/>
            <person name="Choi D.G."/>
            <person name="Jeon J.H."/>
            <person name="Jeon C.O."/>
        </authorList>
    </citation>
    <scope>NUCLEOTIDE SEQUENCE [LARGE SCALE GENOMIC DNA]</scope>
    <source>
        <strain evidence="3">GPA1</strain>
    </source>
</reference>
<evidence type="ECO:0000313" key="3">
    <source>
        <dbReference type="Proteomes" id="UP001485459"/>
    </source>
</evidence>
<keyword evidence="1" id="KW-0472">Membrane</keyword>
<keyword evidence="3" id="KW-1185">Reference proteome</keyword>
<evidence type="ECO:0000313" key="2">
    <source>
        <dbReference type="EMBL" id="WZN42860.1"/>
    </source>
</evidence>
<dbReference type="Proteomes" id="UP001485459">
    <property type="component" value="Chromosome"/>
</dbReference>
<sequence length="124" mass="12609">MIPLTTTLRINGISSLATGLLLAIFPGVTADIFGVTATAPFLATGLFLVVFASGVLFVAQRPAPSAVKWIIALDTIWVIGSAAAIFALFSAISGIGTLLIAGVALWVGAMAILQQKGLRSPATA</sequence>
<evidence type="ECO:0008006" key="4">
    <source>
        <dbReference type="Google" id="ProtNLM"/>
    </source>
</evidence>
<feature type="transmembrane region" description="Helical" evidence="1">
    <location>
        <begin position="95"/>
        <end position="113"/>
    </location>
</feature>
<organism evidence="2 3">
    <name type="scientific">Chitinophaga pollutisoli</name>
    <dbReference type="NCBI Taxonomy" id="3133966"/>
    <lineage>
        <taxon>Bacteria</taxon>
        <taxon>Pseudomonadati</taxon>
        <taxon>Bacteroidota</taxon>
        <taxon>Chitinophagia</taxon>
        <taxon>Chitinophagales</taxon>
        <taxon>Chitinophagaceae</taxon>
        <taxon>Chitinophaga</taxon>
    </lineage>
</organism>
<feature type="transmembrane region" description="Helical" evidence="1">
    <location>
        <begin position="66"/>
        <end position="89"/>
    </location>
</feature>
<dbReference type="EMBL" id="CP149822">
    <property type="protein sequence ID" value="WZN42860.1"/>
    <property type="molecule type" value="Genomic_DNA"/>
</dbReference>
<gene>
    <name evidence="2" type="ORF">WJU16_07415</name>
</gene>
<evidence type="ECO:0000256" key="1">
    <source>
        <dbReference type="SAM" id="Phobius"/>
    </source>
</evidence>
<name>A0ABZ2YUB9_9BACT</name>
<protein>
    <recommendedName>
        <fullName evidence="4">SPW repeat-containing protein</fullName>
    </recommendedName>
</protein>
<dbReference type="RefSeq" id="WP_341837687.1">
    <property type="nucleotide sequence ID" value="NZ_CP149822.1"/>
</dbReference>
<proteinExistence type="predicted"/>
<feature type="transmembrane region" description="Helical" evidence="1">
    <location>
        <begin position="40"/>
        <end position="59"/>
    </location>
</feature>
<keyword evidence="1" id="KW-0812">Transmembrane</keyword>